<keyword evidence="2" id="KW-1185">Reference proteome</keyword>
<gene>
    <name evidence="1" type="ORF">H9640_16060</name>
</gene>
<comment type="caution">
    <text evidence="1">The sequence shown here is derived from an EMBL/GenBank/DDBJ whole genome shotgun (WGS) entry which is preliminary data.</text>
</comment>
<proteinExistence type="predicted"/>
<evidence type="ECO:0000313" key="2">
    <source>
        <dbReference type="Proteomes" id="UP000633601"/>
    </source>
</evidence>
<accession>A0ABR8V6X2</accession>
<reference evidence="1 2" key="1">
    <citation type="submission" date="2020-08" db="EMBL/GenBank/DDBJ databases">
        <title>A Genomic Blueprint of the Chicken Gut Microbiome.</title>
        <authorList>
            <person name="Gilroy R."/>
            <person name="Ravi A."/>
            <person name="Getino M."/>
            <person name="Pursley I."/>
            <person name="Horton D.L."/>
            <person name="Alikhan N.-F."/>
            <person name="Baker D."/>
            <person name="Gharbi K."/>
            <person name="Hall N."/>
            <person name="Watson M."/>
            <person name="Adriaenssens E.M."/>
            <person name="Foster-Nyarko E."/>
            <person name="Jarju S."/>
            <person name="Secka A."/>
            <person name="Antonio M."/>
            <person name="Oren A."/>
            <person name="Chaudhuri R."/>
            <person name="La Ragione R.M."/>
            <person name="Hildebrand F."/>
            <person name="Pallen M.J."/>
        </authorList>
    </citation>
    <scope>NUCLEOTIDE SEQUENCE [LARGE SCALE GENOMIC DNA]</scope>
    <source>
        <strain evidence="1 2">Sa2CUA8</strain>
    </source>
</reference>
<evidence type="ECO:0000313" key="1">
    <source>
        <dbReference type="EMBL" id="MBD8000066.1"/>
    </source>
</evidence>
<dbReference type="RefSeq" id="WP_191791790.1">
    <property type="nucleotide sequence ID" value="NZ_JACSQE010000014.1"/>
</dbReference>
<organism evidence="1 2">
    <name type="scientific">Oerskovia gallyi</name>
    <dbReference type="NCBI Taxonomy" id="2762226"/>
    <lineage>
        <taxon>Bacteria</taxon>
        <taxon>Bacillati</taxon>
        <taxon>Actinomycetota</taxon>
        <taxon>Actinomycetes</taxon>
        <taxon>Micrococcales</taxon>
        <taxon>Cellulomonadaceae</taxon>
        <taxon>Oerskovia</taxon>
    </lineage>
</organism>
<sequence>MSGPAGPAPAEGLRTLALSLLVGAPYSTDGVPAGLVCASWPAPATH</sequence>
<dbReference type="Proteomes" id="UP000633601">
    <property type="component" value="Unassembled WGS sequence"/>
</dbReference>
<protein>
    <submittedName>
        <fullName evidence="1">Uncharacterized protein</fullName>
    </submittedName>
</protein>
<dbReference type="EMBL" id="JACSQE010000014">
    <property type="protein sequence ID" value="MBD8000066.1"/>
    <property type="molecule type" value="Genomic_DNA"/>
</dbReference>
<name>A0ABR8V6X2_9CELL</name>